<sequence length="177" mass="20238">MISKKNIFQVIGLTLFLTLPIFSLKCDNVYDYSLQGFEAKQPDNILDGCDGCGYLWSNVTDPYLFEGYMSSCWTLPKMIATKYAPEVNITYFQSYCALAESSNSSYCYDTYYINVDLDSGSEEVWITSLCCCYSDNCTREFLDPSIPLSGSSYGKHKNRRLIRDKFVLTKTKDSNFH</sequence>
<evidence type="ECO:0000313" key="2">
    <source>
        <dbReference type="Proteomes" id="UP000035681"/>
    </source>
</evidence>
<evidence type="ECO:0000313" key="4">
    <source>
        <dbReference type="WBParaSite" id="TCONS_00015145.p1"/>
    </source>
</evidence>
<evidence type="ECO:0000256" key="1">
    <source>
        <dbReference type="SAM" id="SignalP"/>
    </source>
</evidence>
<organism evidence="3">
    <name type="scientific">Strongyloides stercoralis</name>
    <name type="common">Threadworm</name>
    <dbReference type="NCBI Taxonomy" id="6248"/>
    <lineage>
        <taxon>Eukaryota</taxon>
        <taxon>Metazoa</taxon>
        <taxon>Ecdysozoa</taxon>
        <taxon>Nematoda</taxon>
        <taxon>Chromadorea</taxon>
        <taxon>Rhabditida</taxon>
        <taxon>Tylenchina</taxon>
        <taxon>Panagrolaimomorpha</taxon>
        <taxon>Strongyloidoidea</taxon>
        <taxon>Strongyloididae</taxon>
        <taxon>Strongyloides</taxon>
    </lineage>
</organism>
<proteinExistence type="predicted"/>
<dbReference type="Proteomes" id="UP000035681">
    <property type="component" value="Unplaced"/>
</dbReference>
<reference evidence="3" key="1">
    <citation type="submission" date="2015-08" db="UniProtKB">
        <authorList>
            <consortium name="WormBaseParasite"/>
        </authorList>
    </citation>
    <scope>IDENTIFICATION</scope>
</reference>
<dbReference type="AlphaFoldDB" id="A0A0K0EPB0"/>
<keyword evidence="2" id="KW-1185">Reference proteome</keyword>
<feature type="chain" id="PRO_5005328375" evidence="1">
    <location>
        <begin position="24"/>
        <end position="177"/>
    </location>
</feature>
<name>A0A0K0EPB0_STRER</name>
<dbReference type="WBParaSite" id="TCONS_00015145.p1">
    <property type="protein sequence ID" value="TCONS_00015145.p1"/>
    <property type="gene ID" value="XLOC_010368"/>
</dbReference>
<evidence type="ECO:0000313" key="3">
    <source>
        <dbReference type="WBParaSite" id="SSTP_0001129600.1"/>
    </source>
</evidence>
<feature type="signal peptide" evidence="1">
    <location>
        <begin position="1"/>
        <end position="23"/>
    </location>
</feature>
<protein>
    <submittedName>
        <fullName evidence="3 4">Uncharacterized protein</fullName>
    </submittedName>
</protein>
<dbReference type="WBParaSite" id="SSTP_0001129600.1">
    <property type="protein sequence ID" value="SSTP_0001129600.1"/>
    <property type="gene ID" value="SSTP_0001129600"/>
</dbReference>
<keyword evidence="1" id="KW-0732">Signal</keyword>
<accession>A0A0K0EPB0</accession>